<evidence type="ECO:0000256" key="1">
    <source>
        <dbReference type="SAM" id="MobiDB-lite"/>
    </source>
</evidence>
<feature type="compositionally biased region" description="Basic and acidic residues" evidence="1">
    <location>
        <begin position="7"/>
        <end position="20"/>
    </location>
</feature>
<feature type="domain" description="FecR protein" evidence="3">
    <location>
        <begin position="108"/>
        <end position="199"/>
    </location>
</feature>
<keyword evidence="6" id="KW-1185">Reference proteome</keyword>
<keyword evidence="2 5" id="KW-0812">Transmembrane</keyword>
<reference evidence="5 6" key="1">
    <citation type="submission" date="2020-03" db="EMBL/GenBank/DDBJ databases">
        <title>Genomic Encyclopedia of Type Strains, Phase IV (KMG-IV): sequencing the most valuable type-strain genomes for metagenomic binning, comparative biology and taxonomic classification.</title>
        <authorList>
            <person name="Goeker M."/>
        </authorList>
    </citation>
    <scope>NUCLEOTIDE SEQUENCE [LARGE SCALE GENOMIC DNA]</scope>
    <source>
        <strain evidence="5 6">DSM 19867</strain>
    </source>
</reference>
<dbReference type="GO" id="GO:0016989">
    <property type="term" value="F:sigma factor antagonist activity"/>
    <property type="evidence" value="ECO:0007669"/>
    <property type="project" value="TreeGrafter"/>
</dbReference>
<feature type="transmembrane region" description="Helical" evidence="2">
    <location>
        <begin position="80"/>
        <end position="99"/>
    </location>
</feature>
<dbReference type="PIRSF" id="PIRSF018266">
    <property type="entry name" value="FecR"/>
    <property type="match status" value="1"/>
</dbReference>
<dbReference type="Proteomes" id="UP000570514">
    <property type="component" value="Unassembled WGS sequence"/>
</dbReference>
<dbReference type="EMBL" id="JAASRM010000001">
    <property type="protein sequence ID" value="NIK89525.1"/>
    <property type="molecule type" value="Genomic_DNA"/>
</dbReference>
<dbReference type="Gene3D" id="2.60.120.1440">
    <property type="match status" value="1"/>
</dbReference>
<feature type="region of interest" description="Disordered" evidence="1">
    <location>
        <begin position="1"/>
        <end position="20"/>
    </location>
</feature>
<dbReference type="RefSeq" id="WP_167083605.1">
    <property type="nucleotide sequence ID" value="NZ_BAAADC010000001.1"/>
</dbReference>
<dbReference type="Pfam" id="PF04773">
    <property type="entry name" value="FecR"/>
    <property type="match status" value="1"/>
</dbReference>
<proteinExistence type="predicted"/>
<feature type="domain" description="FecR N-terminal" evidence="4">
    <location>
        <begin position="10"/>
        <end position="49"/>
    </location>
</feature>
<dbReference type="PANTHER" id="PTHR30273">
    <property type="entry name" value="PERIPLASMIC SIGNAL SENSOR AND SIGMA FACTOR ACTIVATOR FECR-RELATED"/>
    <property type="match status" value="1"/>
</dbReference>
<name>A0A846N218_9PROT</name>
<dbReference type="InterPro" id="IPR006860">
    <property type="entry name" value="FecR"/>
</dbReference>
<dbReference type="AlphaFoldDB" id="A0A846N218"/>
<protein>
    <submittedName>
        <fullName evidence="5">Transmembrane sensor</fullName>
    </submittedName>
</protein>
<gene>
    <name evidence="5" type="ORF">FHS83_002843</name>
</gene>
<dbReference type="InterPro" id="IPR032623">
    <property type="entry name" value="FecR_N"/>
</dbReference>
<keyword evidence="2" id="KW-0472">Membrane</keyword>
<dbReference type="PANTHER" id="PTHR30273:SF2">
    <property type="entry name" value="PROTEIN FECR"/>
    <property type="match status" value="1"/>
</dbReference>
<evidence type="ECO:0000259" key="4">
    <source>
        <dbReference type="Pfam" id="PF16220"/>
    </source>
</evidence>
<dbReference type="InterPro" id="IPR012373">
    <property type="entry name" value="Ferrdict_sens_TM"/>
</dbReference>
<sequence length="325" mass="34753">MSAASSEIDRQAAEWAAKSDHGQVPAADELAFRRWLAADARHKGAFMKALAVQIHLEKMGKAHPELAPAVTARPKSATRFVMIGAIAASLIVAMYAGLFRLSLENHHYSTTLGHMEVVALSDGSAMTLNSGSKAEIQYALLSRDVTLAKGEALFDVAKNKLRPFRVAARNAHVRAVGTSFSVKNVAGSPIEVLVREGVVAIETHDSSGNHTLQAPANRKVIITDNGAVTMTSASTAEVTNALAWREGYIFLSRRTLAEAAAEFSRYSPITITMADPAVSNRVVSGLFKANDPVGFAKATAEAFHLSFDQKGNTVLLSAQRNKADK</sequence>
<organism evidence="5 6">
    <name type="scientific">Rhizomicrobium palustre</name>
    <dbReference type="NCBI Taxonomy" id="189966"/>
    <lineage>
        <taxon>Bacteria</taxon>
        <taxon>Pseudomonadati</taxon>
        <taxon>Pseudomonadota</taxon>
        <taxon>Alphaproteobacteria</taxon>
        <taxon>Micropepsales</taxon>
        <taxon>Micropepsaceae</taxon>
        <taxon>Rhizomicrobium</taxon>
    </lineage>
</organism>
<keyword evidence="2" id="KW-1133">Transmembrane helix</keyword>
<evidence type="ECO:0000259" key="3">
    <source>
        <dbReference type="Pfam" id="PF04773"/>
    </source>
</evidence>
<comment type="caution">
    <text evidence="5">The sequence shown here is derived from an EMBL/GenBank/DDBJ whole genome shotgun (WGS) entry which is preliminary data.</text>
</comment>
<dbReference type="Pfam" id="PF16220">
    <property type="entry name" value="DUF4880"/>
    <property type="match status" value="1"/>
</dbReference>
<evidence type="ECO:0000313" key="5">
    <source>
        <dbReference type="EMBL" id="NIK89525.1"/>
    </source>
</evidence>
<evidence type="ECO:0000256" key="2">
    <source>
        <dbReference type="SAM" id="Phobius"/>
    </source>
</evidence>
<evidence type="ECO:0000313" key="6">
    <source>
        <dbReference type="Proteomes" id="UP000570514"/>
    </source>
</evidence>
<accession>A0A846N218</accession>